<reference evidence="2" key="1">
    <citation type="submission" date="2018-06" db="EMBL/GenBank/DDBJ databases">
        <authorList>
            <person name="Zhirakovskaya E."/>
        </authorList>
    </citation>
    <scope>NUCLEOTIDE SEQUENCE</scope>
</reference>
<dbReference type="SUPFAM" id="SSF88723">
    <property type="entry name" value="PIN domain-like"/>
    <property type="match status" value="1"/>
</dbReference>
<evidence type="ECO:0000313" key="2">
    <source>
        <dbReference type="EMBL" id="VAW38478.1"/>
    </source>
</evidence>
<dbReference type="CDD" id="cd09872">
    <property type="entry name" value="PIN_Sll0205-like"/>
    <property type="match status" value="1"/>
</dbReference>
<evidence type="ECO:0000259" key="1">
    <source>
        <dbReference type="Pfam" id="PF01850"/>
    </source>
</evidence>
<dbReference type="Gene3D" id="3.40.50.1010">
    <property type="entry name" value="5'-nuclease"/>
    <property type="match status" value="1"/>
</dbReference>
<dbReference type="PANTHER" id="PTHR36173">
    <property type="entry name" value="RIBONUCLEASE VAPC16-RELATED"/>
    <property type="match status" value="1"/>
</dbReference>
<protein>
    <recommendedName>
        <fullName evidence="1">PIN domain-containing protein</fullName>
    </recommendedName>
</protein>
<feature type="domain" description="PIN" evidence="1">
    <location>
        <begin position="2"/>
        <end position="120"/>
    </location>
</feature>
<organism evidence="2">
    <name type="scientific">hydrothermal vent metagenome</name>
    <dbReference type="NCBI Taxonomy" id="652676"/>
    <lineage>
        <taxon>unclassified sequences</taxon>
        <taxon>metagenomes</taxon>
        <taxon>ecological metagenomes</taxon>
    </lineage>
</organism>
<dbReference type="InterPro" id="IPR029060">
    <property type="entry name" value="PIN-like_dom_sf"/>
</dbReference>
<dbReference type="AlphaFoldDB" id="A0A3B0V4I4"/>
<dbReference type="InterPro" id="IPR002716">
    <property type="entry name" value="PIN_dom"/>
</dbReference>
<dbReference type="InterPro" id="IPR041705">
    <property type="entry name" value="PIN_Sll0205"/>
</dbReference>
<dbReference type="Pfam" id="PF01850">
    <property type="entry name" value="PIN"/>
    <property type="match status" value="1"/>
</dbReference>
<proteinExistence type="predicted"/>
<gene>
    <name evidence="2" type="ORF">MNBD_CHLOROFLEXI01-1216</name>
</gene>
<accession>A0A3B0V4I4</accession>
<dbReference type="PANTHER" id="PTHR36173:SF1">
    <property type="entry name" value="RIBONUCLEASE VAPC22"/>
    <property type="match status" value="1"/>
</dbReference>
<dbReference type="InterPro" id="IPR052919">
    <property type="entry name" value="TA_system_RNase"/>
</dbReference>
<name>A0A3B0V4I4_9ZZZZ</name>
<dbReference type="EMBL" id="UOEU01000707">
    <property type="protein sequence ID" value="VAW38478.1"/>
    <property type="molecule type" value="Genomic_DNA"/>
</dbReference>
<sequence>MIMLDTSTLLFHLFEPEKLSTVAATTINQANQIIISTISIWEIALKVKKGKLNIPLAVPDMVKTLHNSEKLHFRSVDIETWLENVSLEWCHQDPADRTIVAAAKLLNCPLLTSDREIRAFYHQAIW</sequence>